<dbReference type="GO" id="GO:0000724">
    <property type="term" value="P:double-strand break repair via homologous recombination"/>
    <property type="evidence" value="ECO:0007669"/>
    <property type="project" value="TreeGrafter"/>
</dbReference>
<dbReference type="GeneID" id="18920719"/>
<dbReference type="Gene3D" id="3.40.50.300">
    <property type="entry name" value="P-loop containing nucleotide triphosphate hydrolases"/>
    <property type="match status" value="1"/>
</dbReference>
<dbReference type="GO" id="GO:0005657">
    <property type="term" value="C:replication fork"/>
    <property type="evidence" value="ECO:0007669"/>
    <property type="project" value="TreeGrafter"/>
</dbReference>
<dbReference type="GO" id="GO:0033063">
    <property type="term" value="C:Rad51B-Rad51C-Rad51D-XRCC2 complex"/>
    <property type="evidence" value="ECO:0007669"/>
    <property type="project" value="TreeGrafter"/>
</dbReference>
<dbReference type="GO" id="GO:0005524">
    <property type="term" value="F:ATP binding"/>
    <property type="evidence" value="ECO:0007669"/>
    <property type="project" value="InterPro"/>
</dbReference>
<comment type="subcellular location">
    <subcellularLocation>
        <location evidence="1">Nucleus</location>
    </subcellularLocation>
</comment>
<dbReference type="RefSeq" id="XP_007393714.1">
    <property type="nucleotide sequence ID" value="XM_007393652.1"/>
</dbReference>
<dbReference type="SUPFAM" id="SSF52540">
    <property type="entry name" value="P-loop containing nucleoside triphosphate hydrolases"/>
    <property type="match status" value="1"/>
</dbReference>
<proteinExistence type="predicted"/>
<dbReference type="InterPro" id="IPR020588">
    <property type="entry name" value="RecA_ATP-bd"/>
</dbReference>
<reference evidence="4 5" key="1">
    <citation type="journal article" date="2012" name="BMC Genomics">
        <title>Comparative genomics of the white-rot fungi, Phanerochaete carnosa and P. chrysosporium, to elucidate the genetic basis of the distinct wood types they colonize.</title>
        <authorList>
            <person name="Suzuki H."/>
            <person name="MacDonald J."/>
            <person name="Syed K."/>
            <person name="Salamov A."/>
            <person name="Hori C."/>
            <person name="Aerts A."/>
            <person name="Henrissat B."/>
            <person name="Wiebenga A."/>
            <person name="vanKuyk P.A."/>
            <person name="Barry K."/>
            <person name="Lindquist E."/>
            <person name="LaButti K."/>
            <person name="Lapidus A."/>
            <person name="Lucas S."/>
            <person name="Coutinho P."/>
            <person name="Gong Y."/>
            <person name="Samejima M."/>
            <person name="Mahadevan R."/>
            <person name="Abou-Zaid M."/>
            <person name="de Vries R.P."/>
            <person name="Igarashi K."/>
            <person name="Yadav J.S."/>
            <person name="Grigoriev I.V."/>
            <person name="Master E.R."/>
        </authorList>
    </citation>
    <scope>NUCLEOTIDE SEQUENCE [LARGE SCALE GENOMIC DNA]</scope>
    <source>
        <strain evidence="4 5">HHB-10118-sp</strain>
    </source>
</reference>
<dbReference type="GO" id="GO:0003697">
    <property type="term" value="F:single-stranded DNA binding"/>
    <property type="evidence" value="ECO:0007669"/>
    <property type="project" value="TreeGrafter"/>
</dbReference>
<evidence type="ECO:0000313" key="4">
    <source>
        <dbReference type="EMBL" id="EKM58400.1"/>
    </source>
</evidence>
<dbReference type="STRING" id="650164.K5WGH0"/>
<protein>
    <recommendedName>
        <fullName evidence="3">RecA family profile 1 domain-containing protein</fullName>
    </recommendedName>
</protein>
<dbReference type="GO" id="GO:0005815">
    <property type="term" value="C:microtubule organizing center"/>
    <property type="evidence" value="ECO:0007669"/>
    <property type="project" value="TreeGrafter"/>
</dbReference>
<accession>K5WGH0</accession>
<dbReference type="OrthoDB" id="336321at2759"/>
<dbReference type="GO" id="GO:0007131">
    <property type="term" value="P:reciprocal meiotic recombination"/>
    <property type="evidence" value="ECO:0007669"/>
    <property type="project" value="TreeGrafter"/>
</dbReference>
<dbReference type="AlphaFoldDB" id="K5WGH0"/>
<dbReference type="Pfam" id="PF08423">
    <property type="entry name" value="Rad51"/>
    <property type="match status" value="1"/>
</dbReference>
<evidence type="ECO:0000313" key="5">
    <source>
        <dbReference type="Proteomes" id="UP000008370"/>
    </source>
</evidence>
<dbReference type="InterPro" id="IPR027417">
    <property type="entry name" value="P-loop_NTPase"/>
</dbReference>
<sequence length="367" mass="39881">MRLRTVDPSLPEDLLNALDELGIRTDADFIFSGTPMELYKRLPLGTVTLAELTAFIDQVIQYAAASGVRGDVLLQREDDQLRGHHPEEFLSGVPELDKLTGGFAGPRVIEVSGDRGSGKTVLALQVVMRHLSLIPASAAMWIDTTGDFSADRLTPVVQSLTHHPAIATAAERLQISLAFDIESMQEVLDSLQHGTQASRTRLLVIDNITPIFRPLLSVVSSQGHAIMTSFMRQLRSLARTHLLSILVLNGTSASAPHNPQSVFPNTARKPALGPTFAFMTDATLWLAKHRPSPAPGIADQNSGDTHVAELFCSRTMVSVHVFSLGVVQMFGTAFQDMVHIQDSERCALFCVMTGPAILHLPPKTRGI</sequence>
<dbReference type="PROSITE" id="PS50162">
    <property type="entry name" value="RECA_2"/>
    <property type="match status" value="1"/>
</dbReference>
<evidence type="ECO:0000256" key="1">
    <source>
        <dbReference type="ARBA" id="ARBA00004123"/>
    </source>
</evidence>
<keyword evidence="5" id="KW-1185">Reference proteome</keyword>
<evidence type="ECO:0000256" key="2">
    <source>
        <dbReference type="ARBA" id="ARBA00023242"/>
    </source>
</evidence>
<dbReference type="GO" id="GO:0000723">
    <property type="term" value="P:telomere maintenance"/>
    <property type="evidence" value="ECO:0007669"/>
    <property type="project" value="TreeGrafter"/>
</dbReference>
<dbReference type="PANTHER" id="PTHR46457">
    <property type="entry name" value="DNA REPAIR PROTEIN RAD51 HOMOLOG 4"/>
    <property type="match status" value="1"/>
</dbReference>
<dbReference type="GO" id="GO:0140664">
    <property type="term" value="F:ATP-dependent DNA damage sensor activity"/>
    <property type="evidence" value="ECO:0007669"/>
    <property type="project" value="InterPro"/>
</dbReference>
<gene>
    <name evidence="4" type="ORF">PHACADRAFT_91096</name>
</gene>
<feature type="domain" description="RecA family profile 1" evidence="3">
    <location>
        <begin position="85"/>
        <end position="252"/>
    </location>
</feature>
<dbReference type="EMBL" id="JH930470">
    <property type="protein sequence ID" value="EKM58400.1"/>
    <property type="molecule type" value="Genomic_DNA"/>
</dbReference>
<evidence type="ECO:0000259" key="3">
    <source>
        <dbReference type="PROSITE" id="PS50162"/>
    </source>
</evidence>
<dbReference type="GO" id="GO:0000400">
    <property type="term" value="F:four-way junction DNA binding"/>
    <property type="evidence" value="ECO:0007669"/>
    <property type="project" value="TreeGrafter"/>
</dbReference>
<dbReference type="GO" id="GO:0042148">
    <property type="term" value="P:DNA strand invasion"/>
    <property type="evidence" value="ECO:0007669"/>
    <property type="project" value="TreeGrafter"/>
</dbReference>
<organism evidence="4 5">
    <name type="scientific">Phanerochaete carnosa (strain HHB-10118-sp)</name>
    <name type="common">White-rot fungus</name>
    <name type="synonym">Peniophora carnosa</name>
    <dbReference type="NCBI Taxonomy" id="650164"/>
    <lineage>
        <taxon>Eukaryota</taxon>
        <taxon>Fungi</taxon>
        <taxon>Dikarya</taxon>
        <taxon>Basidiomycota</taxon>
        <taxon>Agaricomycotina</taxon>
        <taxon>Agaricomycetes</taxon>
        <taxon>Polyporales</taxon>
        <taxon>Phanerochaetaceae</taxon>
        <taxon>Phanerochaete</taxon>
    </lineage>
</organism>
<dbReference type="Proteomes" id="UP000008370">
    <property type="component" value="Unassembled WGS sequence"/>
</dbReference>
<dbReference type="KEGG" id="pco:PHACADRAFT_91096"/>
<dbReference type="HOGENOM" id="CLU_048777_0_0_1"/>
<dbReference type="InParanoid" id="K5WGH0"/>
<dbReference type="InterPro" id="IPR013632">
    <property type="entry name" value="Rad51_C"/>
</dbReference>
<keyword evidence="2" id="KW-0539">Nucleus</keyword>
<dbReference type="InterPro" id="IPR051988">
    <property type="entry name" value="HRR_RAD51_Paralog"/>
</dbReference>
<name>K5WGH0_PHACS</name>
<dbReference type="PANTHER" id="PTHR46457:SF1">
    <property type="entry name" value="DNA REPAIR PROTEIN RAD51 HOMOLOG 4"/>
    <property type="match status" value="1"/>
</dbReference>